<organism evidence="3 4">
    <name type="scientific">Halovivax ruber (strain DSM 18193 / JCM 13892 / XH-70)</name>
    <dbReference type="NCBI Taxonomy" id="797302"/>
    <lineage>
        <taxon>Archaea</taxon>
        <taxon>Methanobacteriati</taxon>
        <taxon>Methanobacteriota</taxon>
        <taxon>Stenosarchaea group</taxon>
        <taxon>Halobacteria</taxon>
        <taxon>Halobacteriales</taxon>
        <taxon>Natrialbaceae</taxon>
        <taxon>Halovivax</taxon>
    </lineage>
</organism>
<dbReference type="GO" id="GO:0016491">
    <property type="term" value="F:oxidoreductase activity"/>
    <property type="evidence" value="ECO:0007669"/>
    <property type="project" value="UniProtKB-KW"/>
</dbReference>
<dbReference type="PANTHER" id="PTHR13847:SF287">
    <property type="entry name" value="FAD-DEPENDENT OXIDOREDUCTASE DOMAIN-CONTAINING PROTEIN 1"/>
    <property type="match status" value="1"/>
</dbReference>
<dbReference type="Gene3D" id="3.50.50.60">
    <property type="entry name" value="FAD/NAD(P)-binding domain"/>
    <property type="match status" value="1"/>
</dbReference>
<dbReference type="AlphaFoldDB" id="L0I9V4"/>
<dbReference type="eggNOG" id="arCOG00755">
    <property type="taxonomic scope" value="Archaea"/>
</dbReference>
<sequence>MRLNPYGLWVQLGGMDVCIVGGGIVGLSAAHSLAERGAAVTLYEQGALGTGSTARAAGGIRSQFSTPVNVSLSLASKQVWNDFEARFGVDIEYRKHGYLFLARSESTAADFRETVRMQRELGAESEYVEPSEATTYCPGLDPEPFVGATYNPDDGIADPNLAVQGYATAAREAGVEIRTGTTVTDVRRDGDRVIGVEIDGTERREVDYVVNAAGAWAGRLAELAGVDLPIAPRRRQIAVVEPTMPVPETVPLTIDLETGSYFRPEREGIALVGGHFDGPDPDADPDRFDEGMDIEWAATAVERAADYTEYFGPETRIRRGWAGLYAVTPDHHPIVEESLPGLVTAAGFSGHGFQHAPATGQLVAELVLDGEASLVDIAALDGDRFDRGESLAEHHVA</sequence>
<protein>
    <submittedName>
        <fullName evidence="3">Glycine/D-amino acid oxidase, deaminating</fullName>
    </submittedName>
</protein>
<dbReference type="InterPro" id="IPR006076">
    <property type="entry name" value="FAD-dep_OxRdtase"/>
</dbReference>
<proteinExistence type="predicted"/>
<feature type="domain" description="FAD dependent oxidoreductase" evidence="2">
    <location>
        <begin position="16"/>
        <end position="366"/>
    </location>
</feature>
<reference evidence="3" key="1">
    <citation type="submission" date="2011-09" db="EMBL/GenBank/DDBJ databases">
        <title>Complete sequence of Halovivax ruber XH-70.</title>
        <authorList>
            <consortium name="US DOE Joint Genome Institute"/>
            <person name="Lucas S."/>
            <person name="Han J."/>
            <person name="Lapidus A."/>
            <person name="Cheng J.-F."/>
            <person name="Goodwin L."/>
            <person name="Pitluck S."/>
            <person name="Peters L."/>
            <person name="Mikhailova N."/>
            <person name="Davenport K."/>
            <person name="Detter J.C."/>
            <person name="Han C."/>
            <person name="Tapia R."/>
            <person name="Land M."/>
            <person name="Hauser L."/>
            <person name="Kyrpides N."/>
            <person name="Ivanova N."/>
            <person name="Pagani I."/>
            <person name="Sproer C."/>
            <person name="Anderson I."/>
            <person name="Woyke T."/>
        </authorList>
    </citation>
    <scope>NUCLEOTIDE SEQUENCE</scope>
    <source>
        <strain evidence="3">XH-70</strain>
    </source>
</reference>
<evidence type="ECO:0000313" key="3">
    <source>
        <dbReference type="EMBL" id="AGB15021.1"/>
    </source>
</evidence>
<gene>
    <name evidence="3" type="ordered locus">Halru_0378</name>
</gene>
<dbReference type="GO" id="GO:0005737">
    <property type="term" value="C:cytoplasm"/>
    <property type="evidence" value="ECO:0007669"/>
    <property type="project" value="TreeGrafter"/>
</dbReference>
<evidence type="ECO:0000313" key="4">
    <source>
        <dbReference type="Proteomes" id="UP000010846"/>
    </source>
</evidence>
<evidence type="ECO:0000259" key="2">
    <source>
        <dbReference type="Pfam" id="PF01266"/>
    </source>
</evidence>
<accession>L0I9V4</accession>
<dbReference type="KEGG" id="hru:Halru_0378"/>
<dbReference type="InterPro" id="IPR036188">
    <property type="entry name" value="FAD/NAD-bd_sf"/>
</dbReference>
<dbReference type="STRING" id="797302.Halru_0378"/>
<dbReference type="Gene3D" id="3.30.9.10">
    <property type="entry name" value="D-Amino Acid Oxidase, subunit A, domain 2"/>
    <property type="match status" value="1"/>
</dbReference>
<dbReference type="HOGENOM" id="CLU_007884_4_1_2"/>
<dbReference type="EMBL" id="CP003050">
    <property type="protein sequence ID" value="AGB15021.1"/>
    <property type="molecule type" value="Genomic_DNA"/>
</dbReference>
<dbReference type="PANTHER" id="PTHR13847">
    <property type="entry name" value="SARCOSINE DEHYDROGENASE-RELATED"/>
    <property type="match status" value="1"/>
</dbReference>
<keyword evidence="1" id="KW-0560">Oxidoreductase</keyword>
<keyword evidence="4" id="KW-1185">Reference proteome</keyword>
<dbReference type="SUPFAM" id="SSF51905">
    <property type="entry name" value="FAD/NAD(P)-binding domain"/>
    <property type="match status" value="1"/>
</dbReference>
<dbReference type="Proteomes" id="UP000010846">
    <property type="component" value="Chromosome"/>
</dbReference>
<name>L0I9V4_HALRX</name>
<evidence type="ECO:0000256" key="1">
    <source>
        <dbReference type="ARBA" id="ARBA00023002"/>
    </source>
</evidence>
<dbReference type="Pfam" id="PF01266">
    <property type="entry name" value="DAO"/>
    <property type="match status" value="1"/>
</dbReference>